<dbReference type="RefSeq" id="WP_180212608.1">
    <property type="nucleotide sequence ID" value="NZ_BOQX01000010.1"/>
</dbReference>
<organism evidence="1 2">
    <name type="scientific">Heyndrickxia oleronia</name>
    <dbReference type="NCBI Taxonomy" id="38875"/>
    <lineage>
        <taxon>Bacteria</taxon>
        <taxon>Bacillati</taxon>
        <taxon>Bacillota</taxon>
        <taxon>Bacilli</taxon>
        <taxon>Bacillales</taxon>
        <taxon>Bacillaceae</taxon>
        <taxon>Heyndrickxia</taxon>
    </lineage>
</organism>
<comment type="caution">
    <text evidence="1">The sequence shown here is derived from an EMBL/GenBank/DDBJ whole genome shotgun (WGS) entry which is preliminary data.</text>
</comment>
<reference evidence="1" key="1">
    <citation type="submission" date="2023-03" db="EMBL/GenBank/DDBJ databases">
        <title>Bacterial isolates from washroom surfaces on a university campus.</title>
        <authorList>
            <person name="Holman D.B."/>
            <person name="Gzyl K.E."/>
            <person name="Taheri A.E."/>
        </authorList>
    </citation>
    <scope>NUCLEOTIDE SEQUENCE</scope>
    <source>
        <strain evidence="1">RD03</strain>
    </source>
</reference>
<accession>A0AAW6T179</accession>
<evidence type="ECO:0000313" key="1">
    <source>
        <dbReference type="EMBL" id="MDH5163322.1"/>
    </source>
</evidence>
<dbReference type="Proteomes" id="UP001159179">
    <property type="component" value="Unassembled WGS sequence"/>
</dbReference>
<proteinExistence type="predicted"/>
<dbReference type="InterPro" id="IPR046632">
    <property type="entry name" value="DUF6744"/>
</dbReference>
<dbReference type="AlphaFoldDB" id="A0AAW6T179"/>
<name>A0AAW6T179_9BACI</name>
<evidence type="ECO:0000313" key="2">
    <source>
        <dbReference type="Proteomes" id="UP001159179"/>
    </source>
</evidence>
<dbReference type="EMBL" id="JAROYP010000014">
    <property type="protein sequence ID" value="MDH5163322.1"/>
    <property type="molecule type" value="Genomic_DNA"/>
</dbReference>
<gene>
    <name evidence="1" type="ORF">P5X88_20515</name>
</gene>
<dbReference type="Pfam" id="PF20529">
    <property type="entry name" value="DUF6744"/>
    <property type="match status" value="1"/>
</dbReference>
<protein>
    <submittedName>
        <fullName evidence="1">Uncharacterized protein</fullName>
    </submittedName>
</protein>
<dbReference type="GeneID" id="79870201"/>
<sequence length="319" mass="36273">MTMNLEKVAAINEDSNVKSIIGYLCWYSVGESNYDRNNLRKLLLLNGFEESDLPNEIRSADAFRRATKDIETKRVETDTKGIYRNYIVRNVCTNEEIIQRNIVEETIDSKGQKLSYKQNEAILIFNRKAETISTAIVEQGGMAEDLAEEACKLFELYKTCHNGQAIRMSSTDILKTMSPTPVRPSGGVYFIPAKYENKLRRLVNFLNSLEKGEGFMIPLIQTDENKDMLQRKVLEHLQSTLVSCQELAKQDNVPTAQLKILANEAKRVVSDLADYREIVTDAIDKMESYQELIKNAFEILLDKAAEQAANSRRGRAKQA</sequence>